<dbReference type="SMART" id="SM00710">
    <property type="entry name" value="PbH1"/>
    <property type="match status" value="5"/>
</dbReference>
<organism evidence="2 3">
    <name type="scientific">Luteolibacter flavescens</name>
    <dbReference type="NCBI Taxonomy" id="1859460"/>
    <lineage>
        <taxon>Bacteria</taxon>
        <taxon>Pseudomonadati</taxon>
        <taxon>Verrucomicrobiota</taxon>
        <taxon>Verrucomicrobiia</taxon>
        <taxon>Verrucomicrobiales</taxon>
        <taxon>Verrucomicrobiaceae</taxon>
        <taxon>Luteolibacter</taxon>
    </lineage>
</organism>
<dbReference type="InterPro" id="IPR011050">
    <property type="entry name" value="Pectin_lyase_fold/virulence"/>
</dbReference>
<dbReference type="EMBL" id="JAPDDS010000002">
    <property type="protein sequence ID" value="MCW1884050.1"/>
    <property type="molecule type" value="Genomic_DNA"/>
</dbReference>
<accession>A0ABT3FM54</accession>
<feature type="signal peptide" evidence="1">
    <location>
        <begin position="1"/>
        <end position="20"/>
    </location>
</feature>
<dbReference type="RefSeq" id="WP_264500010.1">
    <property type="nucleotide sequence ID" value="NZ_JAPDDS010000002.1"/>
</dbReference>
<evidence type="ECO:0000256" key="1">
    <source>
        <dbReference type="SAM" id="SignalP"/>
    </source>
</evidence>
<comment type="caution">
    <text evidence="2">The sequence shown here is derived from an EMBL/GenBank/DDBJ whole genome shotgun (WGS) entry which is preliminary data.</text>
</comment>
<evidence type="ECO:0008006" key="4">
    <source>
        <dbReference type="Google" id="ProtNLM"/>
    </source>
</evidence>
<name>A0ABT3FM54_9BACT</name>
<reference evidence="2 3" key="1">
    <citation type="submission" date="2022-10" db="EMBL/GenBank/DDBJ databases">
        <title>Luteolibacter flavescens strain MCCC 1K03193, whole genome shotgun sequencing project.</title>
        <authorList>
            <person name="Zhao G."/>
            <person name="Shen L."/>
        </authorList>
    </citation>
    <scope>NUCLEOTIDE SEQUENCE [LARGE SCALE GENOMIC DNA]</scope>
    <source>
        <strain evidence="2 3">MCCC 1K03193</strain>
    </source>
</reference>
<proteinExistence type="predicted"/>
<dbReference type="SUPFAM" id="SSF51126">
    <property type="entry name" value="Pectin lyase-like"/>
    <property type="match status" value="1"/>
</dbReference>
<evidence type="ECO:0000313" key="3">
    <source>
        <dbReference type="Proteomes" id="UP001207930"/>
    </source>
</evidence>
<gene>
    <name evidence="2" type="ORF">OKA04_04870</name>
</gene>
<dbReference type="Proteomes" id="UP001207930">
    <property type="component" value="Unassembled WGS sequence"/>
</dbReference>
<sequence length="355" mass="34886">MIRLLLTLSSVFLLILPAGAQGPLAPPAGPPAAGMKSLQELWDKVNSQPVDKRTPISGSVELVTPGSYYLTQNITSASGTAITISGVGITLDLNGFTIDGRNNANGRGIVLVSSARSTRIMNGNILGGVTRSGSVFSAGTFVGISGSNGASGLTIERLCISGARHGIDVKVVVGSVVKDCAVSLCSSHGIRAGTVTGSSAFLCETTGIEGDTVSGCTAESLGAGSSGVPAGIRGGQVTNCTAKNIGTSGMAISADNVTDCVAVHSGTGIGIYADVVSNSKSTATSGTAISGTSITNCVATSTNGSPAIAADNGTVANCRGSTYAGGIAISALVATGCVVPSGQSINATVKENCVP</sequence>
<feature type="chain" id="PRO_5045957105" description="Right handed beta helix domain-containing protein" evidence="1">
    <location>
        <begin position="21"/>
        <end position="355"/>
    </location>
</feature>
<dbReference type="InterPro" id="IPR006626">
    <property type="entry name" value="PbH1"/>
</dbReference>
<keyword evidence="1" id="KW-0732">Signal</keyword>
<evidence type="ECO:0000313" key="2">
    <source>
        <dbReference type="EMBL" id="MCW1884050.1"/>
    </source>
</evidence>
<protein>
    <recommendedName>
        <fullName evidence="4">Right handed beta helix domain-containing protein</fullName>
    </recommendedName>
</protein>
<keyword evidence="3" id="KW-1185">Reference proteome</keyword>